<evidence type="ECO:0000256" key="9">
    <source>
        <dbReference type="ARBA" id="ARBA00023264"/>
    </source>
</evidence>
<keyword evidence="11" id="KW-0812">Transmembrane</keyword>
<dbReference type="Pfam" id="PF02666">
    <property type="entry name" value="PS_Dcarbxylase"/>
    <property type="match status" value="1"/>
</dbReference>
<keyword evidence="11" id="KW-1133">Transmembrane helix</keyword>
<dbReference type="EMBL" id="JANUCT010000013">
    <property type="protein sequence ID" value="MCS3903903.1"/>
    <property type="molecule type" value="Genomic_DNA"/>
</dbReference>
<sequence length="225" mass="24977">MPSNSYPIIAREGWFYVVLIAAVALLVKIYVSLAAGIGLLALLAILLVLLRDPPRSVPSVPSGLVSPVHGHVVDVNHVTDIWLKRPSTHIRLRMSPLDIYSLRCPIEGRVMDQKSGRDHDNPHIRQYAFWLRTDEGDDVVVSIRMGWLPKRARLYVQSGERLGQGQRCGYIYFGGEVDLWLPEHVRLDIENGQPVVAGSMLLGKLVHRHGASITDVDTVPAARAS</sequence>
<evidence type="ECO:0000256" key="10">
    <source>
        <dbReference type="ARBA" id="ARBA00023317"/>
    </source>
</evidence>
<dbReference type="RefSeq" id="WP_259055877.1">
    <property type="nucleotide sequence ID" value="NZ_JANUCT010000013.1"/>
</dbReference>
<dbReference type="InterPro" id="IPR003817">
    <property type="entry name" value="PS_Dcarbxylase"/>
</dbReference>
<gene>
    <name evidence="12" type="ORF">J2T55_001935</name>
</gene>
<dbReference type="PANTHER" id="PTHR35809">
    <property type="entry name" value="ARCHAETIDYLSERINE DECARBOXYLASE PROENZYME-RELATED"/>
    <property type="match status" value="1"/>
</dbReference>
<reference evidence="12" key="1">
    <citation type="submission" date="2022-08" db="EMBL/GenBank/DDBJ databases">
        <title>Genomic Encyclopedia of Type Strains, Phase III (KMG-III): the genomes of soil and plant-associated and newly described type strains.</title>
        <authorList>
            <person name="Whitman W."/>
        </authorList>
    </citation>
    <scope>NUCLEOTIDE SEQUENCE</scope>
    <source>
        <strain evidence="12">HMT 1</strain>
    </source>
</reference>
<dbReference type="Proteomes" id="UP001204445">
    <property type="component" value="Unassembled WGS sequence"/>
</dbReference>
<evidence type="ECO:0000313" key="12">
    <source>
        <dbReference type="EMBL" id="MCS3903903.1"/>
    </source>
</evidence>
<dbReference type="InterPro" id="IPR033175">
    <property type="entry name" value="PSD-A"/>
</dbReference>
<keyword evidence="1" id="KW-1003">Cell membrane</keyword>
<comment type="caution">
    <text evidence="12">The sequence shown here is derived from an EMBL/GenBank/DDBJ whole genome shotgun (WGS) entry which is preliminary data.</text>
</comment>
<keyword evidence="6" id="KW-0865">Zymogen</keyword>
<dbReference type="GO" id="GO:0008654">
    <property type="term" value="P:phospholipid biosynthetic process"/>
    <property type="evidence" value="ECO:0007669"/>
    <property type="project" value="UniProtKB-KW"/>
</dbReference>
<evidence type="ECO:0000256" key="2">
    <source>
        <dbReference type="ARBA" id="ARBA00022516"/>
    </source>
</evidence>
<dbReference type="PANTHER" id="PTHR35809:SF1">
    <property type="entry name" value="ARCHAETIDYLSERINE DECARBOXYLASE PROENZYME-RELATED"/>
    <property type="match status" value="1"/>
</dbReference>
<evidence type="ECO:0000256" key="4">
    <source>
        <dbReference type="ARBA" id="ARBA00023098"/>
    </source>
</evidence>
<keyword evidence="9" id="KW-1208">Phospholipid metabolism</keyword>
<evidence type="ECO:0000313" key="13">
    <source>
        <dbReference type="Proteomes" id="UP001204445"/>
    </source>
</evidence>
<name>A0AAE3HM94_9GAMM</name>
<organism evidence="12 13">
    <name type="scientific">Methylohalomonas lacus</name>
    <dbReference type="NCBI Taxonomy" id="398773"/>
    <lineage>
        <taxon>Bacteria</taxon>
        <taxon>Pseudomonadati</taxon>
        <taxon>Pseudomonadota</taxon>
        <taxon>Gammaproteobacteria</taxon>
        <taxon>Methylohalomonadales</taxon>
        <taxon>Methylohalomonadaceae</taxon>
        <taxon>Methylohalomonas</taxon>
    </lineage>
</organism>
<dbReference type="GO" id="GO:0004609">
    <property type="term" value="F:phosphatidylserine decarboxylase activity"/>
    <property type="evidence" value="ECO:0007669"/>
    <property type="project" value="UniProtKB-EC"/>
</dbReference>
<evidence type="ECO:0000256" key="3">
    <source>
        <dbReference type="ARBA" id="ARBA00022793"/>
    </source>
</evidence>
<keyword evidence="3" id="KW-0210">Decarboxylase</keyword>
<feature type="transmembrane region" description="Helical" evidence="11">
    <location>
        <begin position="16"/>
        <end position="49"/>
    </location>
</feature>
<proteinExistence type="predicted"/>
<keyword evidence="5 11" id="KW-0472">Membrane</keyword>
<keyword evidence="4" id="KW-0443">Lipid metabolism</keyword>
<evidence type="ECO:0000256" key="7">
    <source>
        <dbReference type="ARBA" id="ARBA00023209"/>
    </source>
</evidence>
<keyword evidence="10" id="KW-0670">Pyruvate</keyword>
<keyword evidence="13" id="KW-1185">Reference proteome</keyword>
<accession>A0AAE3HM94</accession>
<keyword evidence="8 12" id="KW-0456">Lyase</keyword>
<evidence type="ECO:0000256" key="1">
    <source>
        <dbReference type="ARBA" id="ARBA00022475"/>
    </source>
</evidence>
<evidence type="ECO:0000256" key="6">
    <source>
        <dbReference type="ARBA" id="ARBA00023145"/>
    </source>
</evidence>
<protein>
    <submittedName>
        <fullName evidence="12">Phosphatidylserine decarboxylase</fullName>
        <ecNumber evidence="12">4.1.1.65</ecNumber>
    </submittedName>
</protein>
<evidence type="ECO:0000256" key="8">
    <source>
        <dbReference type="ARBA" id="ARBA00023239"/>
    </source>
</evidence>
<dbReference type="AlphaFoldDB" id="A0AAE3HM94"/>
<keyword evidence="7" id="KW-0594">Phospholipid biosynthesis</keyword>
<evidence type="ECO:0000256" key="5">
    <source>
        <dbReference type="ARBA" id="ARBA00023136"/>
    </source>
</evidence>
<evidence type="ECO:0000256" key="11">
    <source>
        <dbReference type="SAM" id="Phobius"/>
    </source>
</evidence>
<keyword evidence="2" id="KW-0444">Lipid biosynthesis</keyword>
<dbReference type="EC" id="4.1.1.65" evidence="12"/>